<evidence type="ECO:0000313" key="2">
    <source>
        <dbReference type="Proteomes" id="UP000574717"/>
    </source>
</evidence>
<dbReference type="AlphaFoldDB" id="A0A6V8NIY7"/>
<reference evidence="1 2" key="1">
    <citation type="journal article" date="2020" name="Front. Microbiol.">
        <title>Single-cell genomics of novel Actinobacteria with the Wood-Ljungdahl pathway discovered in a serpentinizing system.</title>
        <authorList>
            <person name="Merino N."/>
            <person name="Kawai M."/>
            <person name="Boyd E.S."/>
            <person name="Colman D.R."/>
            <person name="McGlynn S.E."/>
            <person name="Nealson K.H."/>
            <person name="Kurokawa K."/>
            <person name="Hongoh Y."/>
        </authorList>
    </citation>
    <scope>NUCLEOTIDE SEQUENCE [LARGE SCALE GENOMIC DNA]</scope>
    <source>
        <strain evidence="1 2">S03</strain>
    </source>
</reference>
<protein>
    <submittedName>
        <fullName evidence="1">Uncharacterized protein</fullName>
    </submittedName>
</protein>
<comment type="caution">
    <text evidence="1">The sequence shown here is derived from an EMBL/GenBank/DDBJ whole genome shotgun (WGS) entry which is preliminary data.</text>
</comment>
<dbReference type="Proteomes" id="UP000574717">
    <property type="component" value="Unassembled WGS sequence"/>
</dbReference>
<feature type="non-terminal residue" evidence="1">
    <location>
        <position position="1"/>
    </location>
</feature>
<gene>
    <name evidence="1" type="ORF">HKBW3S03_00745</name>
</gene>
<proteinExistence type="predicted"/>
<sequence length="31" mass="3600">KEVAVYGGCLDDLVPEEIRGDIIRCFREKEF</sequence>
<dbReference type="EMBL" id="BLRU01000052">
    <property type="protein sequence ID" value="GFP19240.1"/>
    <property type="molecule type" value="Genomic_DNA"/>
</dbReference>
<accession>A0A6V8NIY7</accession>
<name>A0A6V8NIY7_9ACTN</name>
<evidence type="ECO:0000313" key="1">
    <source>
        <dbReference type="EMBL" id="GFP19240.1"/>
    </source>
</evidence>
<organism evidence="1 2">
    <name type="scientific">Candidatus Hakubella thermalkaliphila</name>
    <dbReference type="NCBI Taxonomy" id="2754717"/>
    <lineage>
        <taxon>Bacteria</taxon>
        <taxon>Bacillati</taxon>
        <taxon>Actinomycetota</taxon>
        <taxon>Actinomycetota incertae sedis</taxon>
        <taxon>Candidatus Hakubellales</taxon>
        <taxon>Candidatus Hakubellaceae</taxon>
        <taxon>Candidatus Hakubella</taxon>
    </lineage>
</organism>